<gene>
    <name evidence="2" type="ORF">CBYS24578_00002192</name>
</gene>
<reference evidence="2 3" key="2">
    <citation type="submission" date="2021-10" db="EMBL/GenBank/DDBJ databases">
        <authorList>
            <person name="Piombo E."/>
        </authorList>
    </citation>
    <scope>NUCLEOTIDE SEQUENCE [LARGE SCALE GENOMIC DNA]</scope>
</reference>
<dbReference type="EMBL" id="CABFNO020001553">
    <property type="protein sequence ID" value="CAG9998941.1"/>
    <property type="molecule type" value="Genomic_DNA"/>
</dbReference>
<dbReference type="AlphaFoldDB" id="A0A9N9UTR8"/>
<dbReference type="CDD" id="cd03024">
    <property type="entry name" value="DsbA_FrnE"/>
    <property type="match status" value="1"/>
</dbReference>
<dbReference type="Pfam" id="PF01323">
    <property type="entry name" value="DSBA"/>
    <property type="match status" value="1"/>
</dbReference>
<reference evidence="3" key="1">
    <citation type="submission" date="2019-06" db="EMBL/GenBank/DDBJ databases">
        <authorList>
            <person name="Broberg M."/>
        </authorList>
    </citation>
    <scope>NUCLEOTIDE SEQUENCE [LARGE SCALE GENOMIC DNA]</scope>
</reference>
<protein>
    <recommendedName>
        <fullName evidence="1">DSBA-like thioredoxin domain-containing protein</fullName>
    </recommendedName>
</protein>
<sequence>MALSLSTQRHLVRIEVHADTLCPWSYLVKKSLDKAIQGFIRRYPSVEFEVLWRPFYLYPRLTRGTNKLSLYHKEVDSHLLTDMIQAAGLKHGVHFRLDGTTGPSRSSHKLVALALQQRGPQIQSEVVERLFRGYFEEGEDISDEDWLVQVGKGCGLAANDVLAALRSKAASSSIDEEARGAGTEREVKAVPSVTIQGRVRIFGYQGVEVFDDAFEKLRLSDYA</sequence>
<accession>A0A9N9UTR8</accession>
<dbReference type="PANTHER" id="PTHR13887:SF41">
    <property type="entry name" value="THIOREDOXIN SUPERFAMILY PROTEIN"/>
    <property type="match status" value="1"/>
</dbReference>
<dbReference type="OrthoDB" id="1930760at2759"/>
<proteinExistence type="predicted"/>
<feature type="domain" description="DSBA-like thioredoxin" evidence="1">
    <location>
        <begin position="14"/>
        <end position="214"/>
    </location>
</feature>
<dbReference type="InterPro" id="IPR036249">
    <property type="entry name" value="Thioredoxin-like_sf"/>
</dbReference>
<name>A0A9N9UTR8_9HYPO</name>
<organism evidence="2 3">
    <name type="scientific">Clonostachys byssicola</name>
    <dbReference type="NCBI Taxonomy" id="160290"/>
    <lineage>
        <taxon>Eukaryota</taxon>
        <taxon>Fungi</taxon>
        <taxon>Dikarya</taxon>
        <taxon>Ascomycota</taxon>
        <taxon>Pezizomycotina</taxon>
        <taxon>Sordariomycetes</taxon>
        <taxon>Hypocreomycetidae</taxon>
        <taxon>Hypocreales</taxon>
        <taxon>Bionectriaceae</taxon>
        <taxon>Clonostachys</taxon>
    </lineage>
</organism>
<dbReference type="PANTHER" id="PTHR13887">
    <property type="entry name" value="GLUTATHIONE S-TRANSFERASE KAPPA"/>
    <property type="match status" value="1"/>
</dbReference>
<dbReference type="Proteomes" id="UP000754883">
    <property type="component" value="Unassembled WGS sequence"/>
</dbReference>
<dbReference type="SUPFAM" id="SSF52833">
    <property type="entry name" value="Thioredoxin-like"/>
    <property type="match status" value="1"/>
</dbReference>
<dbReference type="GO" id="GO:0016491">
    <property type="term" value="F:oxidoreductase activity"/>
    <property type="evidence" value="ECO:0007669"/>
    <property type="project" value="InterPro"/>
</dbReference>
<evidence type="ECO:0000313" key="3">
    <source>
        <dbReference type="Proteomes" id="UP000754883"/>
    </source>
</evidence>
<evidence type="ECO:0000313" key="2">
    <source>
        <dbReference type="EMBL" id="CAG9998941.1"/>
    </source>
</evidence>
<comment type="caution">
    <text evidence="2">The sequence shown here is derived from an EMBL/GenBank/DDBJ whole genome shotgun (WGS) entry which is preliminary data.</text>
</comment>
<dbReference type="Gene3D" id="3.40.30.10">
    <property type="entry name" value="Glutaredoxin"/>
    <property type="match status" value="1"/>
</dbReference>
<evidence type="ECO:0000259" key="1">
    <source>
        <dbReference type="Pfam" id="PF01323"/>
    </source>
</evidence>
<keyword evidence="3" id="KW-1185">Reference proteome</keyword>
<dbReference type="InterPro" id="IPR001853">
    <property type="entry name" value="DSBA-like_thioredoxin_dom"/>
</dbReference>